<dbReference type="AlphaFoldDB" id="A0AA39I372"/>
<comment type="caution">
    <text evidence="2">The sequence shown here is derived from an EMBL/GenBank/DDBJ whole genome shotgun (WGS) entry which is preliminary data.</text>
</comment>
<keyword evidence="1" id="KW-1133">Transmembrane helix</keyword>
<evidence type="ECO:0000313" key="3">
    <source>
        <dbReference type="Proteomes" id="UP001175271"/>
    </source>
</evidence>
<protein>
    <submittedName>
        <fullName evidence="2">Uncharacterized protein</fullName>
    </submittedName>
</protein>
<keyword evidence="1" id="KW-0472">Membrane</keyword>
<sequence length="170" mass="19868">MFRILRLALRLSEPFSGVPGVATRHKCFFFFSPRRTSCDVDEVRRRESMFPIVVVFWTLIVALVVETVPERPRVASAIDDSGQLNRIVLEDSDRSLNILECSHVLCEEKESFMAYFVCCDEEFNQKFEHKFTIRPEDRCCRRIKFWFFPVTIATLGFTLGAVFAMCFQCR</sequence>
<reference evidence="2" key="1">
    <citation type="submission" date="2023-06" db="EMBL/GenBank/DDBJ databases">
        <title>Genomic analysis of the entomopathogenic nematode Steinernema hermaphroditum.</title>
        <authorList>
            <person name="Schwarz E.M."/>
            <person name="Heppert J.K."/>
            <person name="Baniya A."/>
            <person name="Schwartz H.T."/>
            <person name="Tan C.-H."/>
            <person name="Antoshechkin I."/>
            <person name="Sternberg P.W."/>
            <person name="Goodrich-Blair H."/>
            <person name="Dillman A.R."/>
        </authorList>
    </citation>
    <scope>NUCLEOTIDE SEQUENCE</scope>
    <source>
        <strain evidence="2">PS9179</strain>
        <tissue evidence="2">Whole animal</tissue>
    </source>
</reference>
<evidence type="ECO:0000313" key="2">
    <source>
        <dbReference type="EMBL" id="KAK0416111.1"/>
    </source>
</evidence>
<accession>A0AA39I372</accession>
<name>A0AA39I372_9BILA</name>
<organism evidence="2 3">
    <name type="scientific">Steinernema hermaphroditum</name>
    <dbReference type="NCBI Taxonomy" id="289476"/>
    <lineage>
        <taxon>Eukaryota</taxon>
        <taxon>Metazoa</taxon>
        <taxon>Ecdysozoa</taxon>
        <taxon>Nematoda</taxon>
        <taxon>Chromadorea</taxon>
        <taxon>Rhabditida</taxon>
        <taxon>Tylenchina</taxon>
        <taxon>Panagrolaimomorpha</taxon>
        <taxon>Strongyloidoidea</taxon>
        <taxon>Steinernematidae</taxon>
        <taxon>Steinernema</taxon>
    </lineage>
</organism>
<keyword evidence="1" id="KW-0812">Transmembrane</keyword>
<dbReference type="EMBL" id="JAUCMV010000002">
    <property type="protein sequence ID" value="KAK0416111.1"/>
    <property type="molecule type" value="Genomic_DNA"/>
</dbReference>
<evidence type="ECO:0000256" key="1">
    <source>
        <dbReference type="SAM" id="Phobius"/>
    </source>
</evidence>
<keyword evidence="3" id="KW-1185">Reference proteome</keyword>
<feature type="transmembrane region" description="Helical" evidence="1">
    <location>
        <begin position="145"/>
        <end position="167"/>
    </location>
</feature>
<proteinExistence type="predicted"/>
<gene>
    <name evidence="2" type="ORF">QR680_012300</name>
</gene>
<dbReference type="Proteomes" id="UP001175271">
    <property type="component" value="Unassembled WGS sequence"/>
</dbReference>